<name>A0A939T2C1_9ACTN</name>
<dbReference type="RefSeq" id="WP_208257287.1">
    <property type="nucleotide sequence ID" value="NZ_JAGEOJ010000008.1"/>
</dbReference>
<feature type="chain" id="PRO_5038449743" evidence="1">
    <location>
        <begin position="27"/>
        <end position="279"/>
    </location>
</feature>
<gene>
    <name evidence="3" type="ORF">J4573_19980</name>
</gene>
<dbReference type="AlphaFoldDB" id="A0A939T2C1"/>
<feature type="signal peptide" evidence="1">
    <location>
        <begin position="1"/>
        <end position="26"/>
    </location>
</feature>
<dbReference type="EMBL" id="JAGEOJ010000008">
    <property type="protein sequence ID" value="MBO2449391.1"/>
    <property type="molecule type" value="Genomic_DNA"/>
</dbReference>
<feature type="domain" description="SGNH hydrolase-type esterase" evidence="2">
    <location>
        <begin position="35"/>
        <end position="268"/>
    </location>
</feature>
<keyword evidence="3" id="KW-0378">Hydrolase</keyword>
<keyword evidence="4" id="KW-1185">Reference proteome</keyword>
<dbReference type="GO" id="GO:0016787">
    <property type="term" value="F:hydrolase activity"/>
    <property type="evidence" value="ECO:0007669"/>
    <property type="project" value="UniProtKB-KW"/>
</dbReference>
<comment type="caution">
    <text evidence="3">The sequence shown here is derived from an EMBL/GenBank/DDBJ whole genome shotgun (WGS) entry which is preliminary data.</text>
</comment>
<evidence type="ECO:0000256" key="1">
    <source>
        <dbReference type="SAM" id="SignalP"/>
    </source>
</evidence>
<accession>A0A939T2C1</accession>
<evidence type="ECO:0000259" key="2">
    <source>
        <dbReference type="Pfam" id="PF13472"/>
    </source>
</evidence>
<evidence type="ECO:0000313" key="4">
    <source>
        <dbReference type="Proteomes" id="UP000669179"/>
    </source>
</evidence>
<reference evidence="3" key="1">
    <citation type="submission" date="2021-03" db="EMBL/GenBank/DDBJ databases">
        <authorList>
            <person name="Kanchanasin P."/>
            <person name="Saeng-In P."/>
            <person name="Phongsopitanun W."/>
            <person name="Yuki M."/>
            <person name="Kudo T."/>
            <person name="Ohkuma M."/>
            <person name="Tanasupawat S."/>
        </authorList>
    </citation>
    <scope>NUCLEOTIDE SEQUENCE</scope>
    <source>
        <strain evidence="3">GKU 128</strain>
    </source>
</reference>
<proteinExistence type="predicted"/>
<dbReference type="InterPro" id="IPR036514">
    <property type="entry name" value="SGNH_hydro_sf"/>
</dbReference>
<dbReference type="InterPro" id="IPR013830">
    <property type="entry name" value="SGNH_hydro"/>
</dbReference>
<dbReference type="Proteomes" id="UP000669179">
    <property type="component" value="Unassembled WGS sequence"/>
</dbReference>
<dbReference type="Pfam" id="PF13472">
    <property type="entry name" value="Lipase_GDSL_2"/>
    <property type="match status" value="1"/>
</dbReference>
<sequence>MRARSTVVAGFAALGLVAALASPAAATGARYYVSLGDSLSTGYQPGQGNTDQGYVDVLYASLKAKDPALKLVKLGCAGEDSTTMIKGGHCPYDGASSQLDAAQKFLRAHRGAVRYLTIDIGGNDVDGCAVGGGIDTTCVLRGLTTLAGNLTQITSSLRAAAGPGVRTKLLGMNYYDPFLAAWLTGSSGQSVAGLSVLLSNALNGLETSIYTGAGFRVADVATRFATNDFVHQETLPGVGQVPRNVFRICTWTYMCTRNDIHANPTGYQEIAKAFLPLTH</sequence>
<dbReference type="Gene3D" id="3.40.50.1110">
    <property type="entry name" value="SGNH hydrolase"/>
    <property type="match status" value="1"/>
</dbReference>
<evidence type="ECO:0000313" key="3">
    <source>
        <dbReference type="EMBL" id="MBO2449391.1"/>
    </source>
</evidence>
<keyword evidence="1" id="KW-0732">Signal</keyword>
<dbReference type="SUPFAM" id="SSF52266">
    <property type="entry name" value="SGNH hydrolase"/>
    <property type="match status" value="1"/>
</dbReference>
<organism evidence="3 4">
    <name type="scientific">Actinomadura barringtoniae</name>
    <dbReference type="NCBI Taxonomy" id="1427535"/>
    <lineage>
        <taxon>Bacteria</taxon>
        <taxon>Bacillati</taxon>
        <taxon>Actinomycetota</taxon>
        <taxon>Actinomycetes</taxon>
        <taxon>Streptosporangiales</taxon>
        <taxon>Thermomonosporaceae</taxon>
        <taxon>Actinomadura</taxon>
    </lineage>
</organism>
<protein>
    <submittedName>
        <fullName evidence="3">SGNH/GDSL hydrolase family protein</fullName>
    </submittedName>
</protein>